<evidence type="ECO:0000313" key="3">
    <source>
        <dbReference type="EMBL" id="CAB4864861.1"/>
    </source>
</evidence>
<keyword evidence="2" id="KW-0812">Transmembrane</keyword>
<feature type="transmembrane region" description="Helical" evidence="2">
    <location>
        <begin position="20"/>
        <end position="40"/>
    </location>
</feature>
<organism evidence="3">
    <name type="scientific">freshwater metagenome</name>
    <dbReference type="NCBI Taxonomy" id="449393"/>
    <lineage>
        <taxon>unclassified sequences</taxon>
        <taxon>metagenomes</taxon>
        <taxon>ecological metagenomes</taxon>
    </lineage>
</organism>
<feature type="region of interest" description="Disordered" evidence="1">
    <location>
        <begin position="44"/>
        <end position="93"/>
    </location>
</feature>
<reference evidence="3" key="1">
    <citation type="submission" date="2020-05" db="EMBL/GenBank/DDBJ databases">
        <authorList>
            <person name="Chiriac C."/>
            <person name="Salcher M."/>
            <person name="Ghai R."/>
            <person name="Kavagutti S V."/>
        </authorList>
    </citation>
    <scope>NUCLEOTIDE SEQUENCE</scope>
</reference>
<name>A0A6J7D3U7_9ZZZZ</name>
<dbReference type="EMBL" id="CAFBLU010000004">
    <property type="protein sequence ID" value="CAB4864861.1"/>
    <property type="molecule type" value="Genomic_DNA"/>
</dbReference>
<evidence type="ECO:0000256" key="2">
    <source>
        <dbReference type="SAM" id="Phobius"/>
    </source>
</evidence>
<evidence type="ECO:0000256" key="1">
    <source>
        <dbReference type="SAM" id="MobiDB-lite"/>
    </source>
</evidence>
<proteinExistence type="predicted"/>
<dbReference type="AlphaFoldDB" id="A0A6J7D3U7"/>
<gene>
    <name evidence="3" type="ORF">UFOPK3444_00389</name>
</gene>
<protein>
    <submittedName>
        <fullName evidence="3">Unannotated protein</fullName>
    </submittedName>
</protein>
<accession>A0A6J7D3U7</accession>
<sequence>MTKVTLTSKINGSMTATMFFMMVVLKIPILMLLGIVRWAIKAVPEDEHSDNGGGSKSPDLPRRPRGRGPHGEPQPPAPARVRSGPPRQTVSVD</sequence>
<keyword evidence="2" id="KW-1133">Transmembrane helix</keyword>
<keyword evidence="2" id="KW-0472">Membrane</keyword>